<dbReference type="InterPro" id="IPR020845">
    <property type="entry name" value="AMP-binding_CS"/>
</dbReference>
<keyword evidence="4" id="KW-0443">Lipid metabolism</keyword>
<comment type="caution">
    <text evidence="10">The sequence shown here is derived from an EMBL/GenBank/DDBJ whole genome shotgun (WGS) entry which is preliminary data.</text>
</comment>
<organism evidence="10 11">
    <name type="scientific">Streptomyces shenzhenensis</name>
    <dbReference type="NCBI Taxonomy" id="943815"/>
    <lineage>
        <taxon>Bacteria</taxon>
        <taxon>Bacillati</taxon>
        <taxon>Actinomycetota</taxon>
        <taxon>Actinomycetes</taxon>
        <taxon>Kitasatosporales</taxon>
        <taxon>Streptomycetaceae</taxon>
        <taxon>Streptomyces</taxon>
    </lineage>
</organism>
<dbReference type="PANTHER" id="PTHR43272:SF32">
    <property type="entry name" value="AMP-DEPENDENT SYNTHETASE_LIGASE DOMAIN-CONTAINING PROTEIN"/>
    <property type="match status" value="1"/>
</dbReference>
<evidence type="ECO:0000256" key="3">
    <source>
        <dbReference type="ARBA" id="ARBA00022832"/>
    </source>
</evidence>
<feature type="domain" description="Acyltransferase 3" evidence="9">
    <location>
        <begin position="617"/>
        <end position="960"/>
    </location>
</feature>
<evidence type="ECO:0000256" key="2">
    <source>
        <dbReference type="ARBA" id="ARBA00022598"/>
    </source>
</evidence>
<dbReference type="Proteomes" id="UP000270471">
    <property type="component" value="Unassembled WGS sequence"/>
</dbReference>
<dbReference type="Pfam" id="PF00501">
    <property type="entry name" value="AMP-binding"/>
    <property type="match status" value="1"/>
</dbReference>
<feature type="transmembrane region" description="Helical" evidence="7">
    <location>
        <begin position="767"/>
        <end position="784"/>
    </location>
</feature>
<feature type="domain" description="AMP-dependent synthetase/ligase" evidence="8">
    <location>
        <begin position="23"/>
        <end position="410"/>
    </location>
</feature>
<dbReference type="SUPFAM" id="SSF56801">
    <property type="entry name" value="Acetyl-CoA synthetase-like"/>
    <property type="match status" value="1"/>
</dbReference>
<feature type="transmembrane region" description="Helical" evidence="7">
    <location>
        <begin position="943"/>
        <end position="963"/>
    </location>
</feature>
<keyword evidence="3" id="KW-0276">Fatty acid metabolism</keyword>
<feature type="transmembrane region" description="Helical" evidence="7">
    <location>
        <begin position="898"/>
        <end position="923"/>
    </location>
</feature>
<sequence length="979" mass="107204">MPPQDQLADAVFRGDRPGLVLFDRPTGRGWEHVTAARFASDVHALAAGFLAAGIQPGDRVALLGATSYEWTLTDYALWTIGAVSVPIYDTSSAEQIRWVLQDSEAVATVVETSDHRHRLEDIQVDLPRLEQVWQIDAGDLSRLRQEGAEVPDSQVDERRGAVRADDIATIIYTSGTTGRPKGCVLTHANLLHDARAAIAALREIFGHDASTVLFLPLAHVFARVIQVACVEHGVRLAHTADLARLPDHLAALRPTFILAVPRVFEKIHARARQRAAARHRGALFERAERVAVRYSQAGEQGTPGRRLTLAHRLFDRLVYRKLRAALGGRVTYAISGGAPLGTRLGHFYRGIGVTVLEGYGLTETSAAATVNTPSAVKIGSVGQPLPGVTVRIADDGEILLRGPVVFPGYWRNEPVTKETLSADGWLYTGDVGTLDDDGFLTVSGRKKEIIVTVGGKNVLPAELEDRLRTHPLISQVVAVGDQRPFIAGLITLDEEGLAAWKRNAGKPAAATPAQLRDDPDLLARLQTAIDEVNATVSRAERMRRFSVLPGDLTEAHGYLTPTLKVRRSRVLRDFAADVDALYRTCPPRRRRWSRAPGTPGALDRLVSATPETRDRVVDAARALSIVVVTLWHWTLPVTHRTAAGDLAMPNPIDAVPGGWLATWVLQIMPVFFLVGGYANWAGWQRTQANKDPAGRFVADRLRRLSVPTAVWVGVWLAGELIAATLPGPHRWMWQWFPGYLTPLWFLAVYSLLIVTVPVTATLHARHGAGTLAVLAGLIAAGSVLGRGVGLAWAAWATLALVWLFCHQLGYAWRTWQLGRRPSAQRLAVTGAGLLTLVVLTVFAGYPRSMVGTVGDAESNIFPTNAAIAVLAVFQLGLLALITPTAARLLHRPRVWKPVVALNVVAITVFLWHMTAYLIALWIYERLGHTLLAEPTAHWWAQRWFWLLVPMVVLLVLVAVFARVEIMVRRPRRRGATVGE</sequence>
<dbReference type="InterPro" id="IPR000873">
    <property type="entry name" value="AMP-dep_synth/lig_dom"/>
</dbReference>
<dbReference type="GO" id="GO:0004467">
    <property type="term" value="F:long-chain fatty acid-CoA ligase activity"/>
    <property type="evidence" value="ECO:0007669"/>
    <property type="project" value="UniProtKB-EC"/>
</dbReference>
<keyword evidence="7" id="KW-1133">Transmembrane helix</keyword>
<comment type="catalytic activity">
    <reaction evidence="5">
        <text>a long-chain fatty acid + ATP + CoA = a long-chain fatty acyl-CoA + AMP + diphosphate</text>
        <dbReference type="Rhea" id="RHEA:15421"/>
        <dbReference type="ChEBI" id="CHEBI:30616"/>
        <dbReference type="ChEBI" id="CHEBI:33019"/>
        <dbReference type="ChEBI" id="CHEBI:57287"/>
        <dbReference type="ChEBI" id="CHEBI:57560"/>
        <dbReference type="ChEBI" id="CHEBI:83139"/>
        <dbReference type="ChEBI" id="CHEBI:456215"/>
        <dbReference type="EC" id="6.2.1.3"/>
    </reaction>
    <physiologicalReaction direction="left-to-right" evidence="5">
        <dbReference type="Rhea" id="RHEA:15422"/>
    </physiologicalReaction>
</comment>
<dbReference type="CDD" id="cd05907">
    <property type="entry name" value="VL_LC_FACS_like"/>
    <property type="match status" value="1"/>
</dbReference>
<evidence type="ECO:0000256" key="4">
    <source>
        <dbReference type="ARBA" id="ARBA00023098"/>
    </source>
</evidence>
<feature type="transmembrane region" description="Helical" evidence="7">
    <location>
        <begin position="743"/>
        <end position="760"/>
    </location>
</feature>
<feature type="transmembrane region" description="Helical" evidence="7">
    <location>
        <begin position="824"/>
        <end position="845"/>
    </location>
</feature>
<dbReference type="Pfam" id="PF01757">
    <property type="entry name" value="Acyl_transf_3"/>
    <property type="match status" value="1"/>
</dbReference>
<keyword evidence="7" id="KW-0472">Membrane</keyword>
<keyword evidence="11" id="KW-1185">Reference proteome</keyword>
<evidence type="ECO:0000256" key="1">
    <source>
        <dbReference type="ARBA" id="ARBA00006432"/>
    </source>
</evidence>
<dbReference type="GO" id="GO:0016747">
    <property type="term" value="F:acyltransferase activity, transferring groups other than amino-acyl groups"/>
    <property type="evidence" value="ECO:0007669"/>
    <property type="project" value="InterPro"/>
</dbReference>
<dbReference type="InterPro" id="IPR042099">
    <property type="entry name" value="ANL_N_sf"/>
</dbReference>
<dbReference type="PROSITE" id="PS00455">
    <property type="entry name" value="AMP_BINDING"/>
    <property type="match status" value="1"/>
</dbReference>
<dbReference type="Gene3D" id="3.40.50.12780">
    <property type="entry name" value="N-terminal domain of ligase-like"/>
    <property type="match status" value="1"/>
</dbReference>
<dbReference type="Gene3D" id="3.30.300.30">
    <property type="match status" value="1"/>
</dbReference>
<protein>
    <recommendedName>
        <fullName evidence="6">Acyl-CoA synthetase</fullName>
    </recommendedName>
</protein>
<evidence type="ECO:0000313" key="11">
    <source>
        <dbReference type="Proteomes" id="UP000270471"/>
    </source>
</evidence>
<dbReference type="GO" id="GO:0016020">
    <property type="term" value="C:membrane"/>
    <property type="evidence" value="ECO:0007669"/>
    <property type="project" value="TreeGrafter"/>
</dbReference>
<evidence type="ECO:0000256" key="5">
    <source>
        <dbReference type="ARBA" id="ARBA00024484"/>
    </source>
</evidence>
<evidence type="ECO:0000256" key="7">
    <source>
        <dbReference type="SAM" id="Phobius"/>
    </source>
</evidence>
<dbReference type="InterPro" id="IPR045851">
    <property type="entry name" value="AMP-bd_C_sf"/>
</dbReference>
<evidence type="ECO:0000259" key="8">
    <source>
        <dbReference type="Pfam" id="PF00501"/>
    </source>
</evidence>
<gene>
    <name evidence="10" type="ORF">CTZ28_23740</name>
</gene>
<name>A0A3M0I5E7_9ACTN</name>
<comment type="similarity">
    <text evidence="1">Belongs to the ATP-dependent AMP-binding enzyme family.</text>
</comment>
<dbReference type="PANTHER" id="PTHR43272">
    <property type="entry name" value="LONG-CHAIN-FATTY-ACID--COA LIGASE"/>
    <property type="match status" value="1"/>
</dbReference>
<dbReference type="InterPro" id="IPR002656">
    <property type="entry name" value="Acyl_transf_3_dom"/>
</dbReference>
<feature type="transmembrane region" description="Helical" evidence="7">
    <location>
        <begin position="659"/>
        <end position="683"/>
    </location>
</feature>
<feature type="transmembrane region" description="Helical" evidence="7">
    <location>
        <begin position="865"/>
        <end position="886"/>
    </location>
</feature>
<reference evidence="10 11" key="1">
    <citation type="submission" date="2017-11" db="EMBL/GenBank/DDBJ databases">
        <title>Draft genome of actinobacteria isolated from guarana (Paullinia cupana (Mart.) Ducke.</title>
        <authorList>
            <person name="Siqueira K.A."/>
            <person name="Liotti R.G."/>
            <person name="Mendes T.A.O."/>
            <person name="Soares M.A."/>
        </authorList>
    </citation>
    <scope>NUCLEOTIDE SEQUENCE [LARGE SCALE GENOMIC DNA]</scope>
    <source>
        <strain evidence="10 11">193</strain>
    </source>
</reference>
<evidence type="ECO:0000259" key="9">
    <source>
        <dbReference type="Pfam" id="PF01757"/>
    </source>
</evidence>
<keyword evidence="2" id="KW-0436">Ligase</keyword>
<feature type="transmembrane region" description="Helical" evidence="7">
    <location>
        <begin position="704"/>
        <end position="723"/>
    </location>
</feature>
<dbReference type="EMBL" id="PENI01000016">
    <property type="protein sequence ID" value="RMB83502.1"/>
    <property type="molecule type" value="Genomic_DNA"/>
</dbReference>
<feature type="transmembrane region" description="Helical" evidence="7">
    <location>
        <begin position="790"/>
        <end position="812"/>
    </location>
</feature>
<keyword evidence="7" id="KW-0812">Transmembrane</keyword>
<accession>A0A3M0I5E7</accession>
<evidence type="ECO:0000256" key="6">
    <source>
        <dbReference type="ARBA" id="ARBA00032875"/>
    </source>
</evidence>
<dbReference type="Pfam" id="PF23562">
    <property type="entry name" value="AMP-binding_C_3"/>
    <property type="match status" value="1"/>
</dbReference>
<evidence type="ECO:0000313" key="10">
    <source>
        <dbReference type="EMBL" id="RMB83502.1"/>
    </source>
</evidence>
<dbReference type="AlphaFoldDB" id="A0A3M0I5E7"/>
<proteinExistence type="inferred from homology"/>
<dbReference type="OrthoDB" id="9803968at2"/>